<protein>
    <submittedName>
        <fullName evidence="1">Uncharacterized protein</fullName>
    </submittedName>
</protein>
<dbReference type="EMBL" id="GBRH01187863">
    <property type="protein sequence ID" value="JAE10033.1"/>
    <property type="molecule type" value="Transcribed_RNA"/>
</dbReference>
<name>A0A0A9FP12_ARUDO</name>
<dbReference type="AlphaFoldDB" id="A0A0A9FP12"/>
<evidence type="ECO:0000313" key="1">
    <source>
        <dbReference type="EMBL" id="JAE10033.1"/>
    </source>
</evidence>
<accession>A0A0A9FP12</accession>
<proteinExistence type="predicted"/>
<sequence>MSAFKIGNITNEVKFIEYPLQNLI</sequence>
<reference evidence="1" key="2">
    <citation type="journal article" date="2015" name="Data Brief">
        <title>Shoot transcriptome of the giant reed, Arundo donax.</title>
        <authorList>
            <person name="Barrero R.A."/>
            <person name="Guerrero F.D."/>
            <person name="Moolhuijzen P."/>
            <person name="Goolsby J.A."/>
            <person name="Tidwell J."/>
            <person name="Bellgard S.E."/>
            <person name="Bellgard M.I."/>
        </authorList>
    </citation>
    <scope>NUCLEOTIDE SEQUENCE</scope>
    <source>
        <tissue evidence="1">Shoot tissue taken approximately 20 cm above the soil surface</tissue>
    </source>
</reference>
<organism evidence="1">
    <name type="scientific">Arundo donax</name>
    <name type="common">Giant reed</name>
    <name type="synonym">Donax arundinaceus</name>
    <dbReference type="NCBI Taxonomy" id="35708"/>
    <lineage>
        <taxon>Eukaryota</taxon>
        <taxon>Viridiplantae</taxon>
        <taxon>Streptophyta</taxon>
        <taxon>Embryophyta</taxon>
        <taxon>Tracheophyta</taxon>
        <taxon>Spermatophyta</taxon>
        <taxon>Magnoliopsida</taxon>
        <taxon>Liliopsida</taxon>
        <taxon>Poales</taxon>
        <taxon>Poaceae</taxon>
        <taxon>PACMAD clade</taxon>
        <taxon>Arundinoideae</taxon>
        <taxon>Arundineae</taxon>
        <taxon>Arundo</taxon>
    </lineage>
</organism>
<reference evidence="1" key="1">
    <citation type="submission" date="2014-09" db="EMBL/GenBank/DDBJ databases">
        <authorList>
            <person name="Magalhaes I.L.F."/>
            <person name="Oliveira U."/>
            <person name="Santos F.R."/>
            <person name="Vidigal T.H.D.A."/>
            <person name="Brescovit A.D."/>
            <person name="Santos A.J."/>
        </authorList>
    </citation>
    <scope>NUCLEOTIDE SEQUENCE</scope>
    <source>
        <tissue evidence="1">Shoot tissue taken approximately 20 cm above the soil surface</tissue>
    </source>
</reference>